<evidence type="ECO:0008006" key="3">
    <source>
        <dbReference type="Google" id="ProtNLM"/>
    </source>
</evidence>
<organism evidence="1 2">
    <name type="scientific">Mycolicibacterium fluoranthenivorans</name>
    <dbReference type="NCBI Taxonomy" id="258505"/>
    <lineage>
        <taxon>Bacteria</taxon>
        <taxon>Bacillati</taxon>
        <taxon>Actinomycetota</taxon>
        <taxon>Actinomycetes</taxon>
        <taxon>Mycobacteriales</taxon>
        <taxon>Mycobacteriaceae</taxon>
        <taxon>Mycolicibacterium</taxon>
    </lineage>
</organism>
<evidence type="ECO:0000313" key="2">
    <source>
        <dbReference type="Proteomes" id="UP000547444"/>
    </source>
</evidence>
<dbReference type="Proteomes" id="UP000547444">
    <property type="component" value="Unassembled WGS sequence"/>
</dbReference>
<dbReference type="RefSeq" id="WP_167157857.1">
    <property type="nucleotide sequence ID" value="NZ_JAANOW010000001.1"/>
</dbReference>
<protein>
    <recommendedName>
        <fullName evidence="3">Restriction endonuclease</fullName>
    </recommendedName>
</protein>
<dbReference type="GO" id="GO:0009036">
    <property type="term" value="F:type II site-specific deoxyribonuclease activity"/>
    <property type="evidence" value="ECO:0007669"/>
    <property type="project" value="InterPro"/>
</dbReference>
<accession>A0A7X5TYB2</accession>
<dbReference type="Gene3D" id="3.40.50.10010">
    <property type="entry name" value="Type-2 restriction enzyme NgoMIV"/>
    <property type="match status" value="1"/>
</dbReference>
<dbReference type="GO" id="GO:0009307">
    <property type="term" value="P:DNA restriction-modification system"/>
    <property type="evidence" value="ECO:0007669"/>
    <property type="project" value="InterPro"/>
</dbReference>
<dbReference type="InterPro" id="IPR037083">
    <property type="entry name" value="NgoMIV_sf"/>
</dbReference>
<gene>
    <name evidence="1" type="ORF">FHU31_001987</name>
</gene>
<proteinExistence type="predicted"/>
<keyword evidence="2" id="KW-1185">Reference proteome</keyword>
<dbReference type="EMBL" id="JAANOW010000001">
    <property type="protein sequence ID" value="NIH95031.1"/>
    <property type="molecule type" value="Genomic_DNA"/>
</dbReference>
<dbReference type="AlphaFoldDB" id="A0A7X5TYB2"/>
<evidence type="ECO:0000313" key="1">
    <source>
        <dbReference type="EMBL" id="NIH95031.1"/>
    </source>
</evidence>
<comment type="caution">
    <text evidence="1">The sequence shown here is derived from an EMBL/GenBank/DDBJ whole genome shotgun (WGS) entry which is preliminary data.</text>
</comment>
<sequence>MRLEQPWSPQWLFEAGHHVVDTGGAVLGANDVATTAGAIKWQPPVRLPRVDDNVNVGSNADSQNRRLAGEVALAALWRRAATANSIGVHGKTDIRPPKTLQGNTRGARFKNALLYSFRLGLPSDWIIEGELPLEKIYGLHLRRDVGARSSDIVVFDERKRLVAVISSKWTWRSDRGTEAAQMVPLRRYRPDVPYVLVTSEVPRLRNIADESAEDRIYCVCPEWAAAVVTLRELGDPRVGPIKFSTLSALLTEGERLIEVLQLRDVTNLIDDLRTSGRLG</sequence>
<reference evidence="1 2" key="1">
    <citation type="submission" date="2020-03" db="EMBL/GenBank/DDBJ databases">
        <title>Sequencing the genomes of 1000 actinobacteria strains.</title>
        <authorList>
            <person name="Klenk H.-P."/>
        </authorList>
    </citation>
    <scope>NUCLEOTIDE SEQUENCE [LARGE SCALE GENOMIC DNA]</scope>
    <source>
        <strain evidence="1 2">DSM 44556</strain>
    </source>
</reference>
<name>A0A7X5TYB2_9MYCO</name>